<evidence type="ECO:0000256" key="3">
    <source>
        <dbReference type="ARBA" id="ARBA00023015"/>
    </source>
</evidence>
<dbReference type="Pfam" id="PF00172">
    <property type="entry name" value="Zn_clus"/>
    <property type="match status" value="1"/>
</dbReference>
<dbReference type="AlphaFoldDB" id="A0A1C7N9S6"/>
<protein>
    <submittedName>
        <fullName evidence="7">Transcriptional activator protein acu-15</fullName>
    </submittedName>
</protein>
<dbReference type="GO" id="GO:0003677">
    <property type="term" value="F:DNA binding"/>
    <property type="evidence" value="ECO:0007669"/>
    <property type="project" value="InterPro"/>
</dbReference>
<dbReference type="STRING" id="101091.A0A1C7N9S6"/>
<evidence type="ECO:0000256" key="5">
    <source>
        <dbReference type="ARBA" id="ARBA00023242"/>
    </source>
</evidence>
<dbReference type="SMART" id="SM00066">
    <property type="entry name" value="GAL4"/>
    <property type="match status" value="1"/>
</dbReference>
<evidence type="ECO:0000313" key="8">
    <source>
        <dbReference type="Proteomes" id="UP000093000"/>
    </source>
</evidence>
<dbReference type="InterPro" id="IPR001138">
    <property type="entry name" value="Zn2Cys6_DnaBD"/>
</dbReference>
<keyword evidence="5" id="KW-0539">Nucleus</keyword>
<dbReference type="OrthoDB" id="2123952at2759"/>
<evidence type="ECO:0000313" key="7">
    <source>
        <dbReference type="EMBL" id="OBZ85882.1"/>
    </source>
</evidence>
<proteinExistence type="predicted"/>
<dbReference type="GO" id="GO:0000981">
    <property type="term" value="F:DNA-binding transcription factor activity, RNA polymerase II-specific"/>
    <property type="evidence" value="ECO:0007669"/>
    <property type="project" value="InterPro"/>
</dbReference>
<evidence type="ECO:0000256" key="4">
    <source>
        <dbReference type="ARBA" id="ARBA00023163"/>
    </source>
</evidence>
<dbReference type="GO" id="GO:0008270">
    <property type="term" value="F:zinc ion binding"/>
    <property type="evidence" value="ECO:0007669"/>
    <property type="project" value="InterPro"/>
</dbReference>
<accession>A0A1C7N9S6</accession>
<evidence type="ECO:0000256" key="2">
    <source>
        <dbReference type="ARBA" id="ARBA00022723"/>
    </source>
</evidence>
<dbReference type="Proteomes" id="UP000093000">
    <property type="component" value="Unassembled WGS sequence"/>
</dbReference>
<dbReference type="CDD" id="cd12148">
    <property type="entry name" value="fungal_TF_MHR"/>
    <property type="match status" value="1"/>
</dbReference>
<dbReference type="InterPro" id="IPR036864">
    <property type="entry name" value="Zn2-C6_fun-type_DNA-bd_sf"/>
</dbReference>
<dbReference type="Pfam" id="PF04082">
    <property type="entry name" value="Fungal_trans"/>
    <property type="match status" value="1"/>
</dbReference>
<keyword evidence="3" id="KW-0805">Transcription regulation</keyword>
<keyword evidence="2" id="KW-0479">Metal-binding</keyword>
<dbReference type="PANTHER" id="PTHR47338">
    <property type="entry name" value="ZN(II)2CYS6 TRANSCRIPTION FACTOR (EUROFUNG)-RELATED"/>
    <property type="match status" value="1"/>
</dbReference>
<dbReference type="CDD" id="cd00067">
    <property type="entry name" value="GAL4"/>
    <property type="match status" value="1"/>
</dbReference>
<dbReference type="SUPFAM" id="SSF57701">
    <property type="entry name" value="Zn2/Cys6 DNA-binding domain"/>
    <property type="match status" value="1"/>
</dbReference>
<organism evidence="7 8">
    <name type="scientific">Choanephora cucurbitarum</name>
    <dbReference type="NCBI Taxonomy" id="101091"/>
    <lineage>
        <taxon>Eukaryota</taxon>
        <taxon>Fungi</taxon>
        <taxon>Fungi incertae sedis</taxon>
        <taxon>Mucoromycota</taxon>
        <taxon>Mucoromycotina</taxon>
        <taxon>Mucoromycetes</taxon>
        <taxon>Mucorales</taxon>
        <taxon>Mucorineae</taxon>
        <taxon>Choanephoraceae</taxon>
        <taxon>Choanephoroideae</taxon>
        <taxon>Choanephora</taxon>
    </lineage>
</organism>
<dbReference type="PANTHER" id="PTHR47338:SF5">
    <property type="entry name" value="ZN(II)2CYS6 TRANSCRIPTION FACTOR (EUROFUNG)"/>
    <property type="match status" value="1"/>
</dbReference>
<dbReference type="InParanoid" id="A0A1C7N9S6"/>
<keyword evidence="4" id="KW-0804">Transcription</keyword>
<dbReference type="GO" id="GO:0006351">
    <property type="term" value="P:DNA-templated transcription"/>
    <property type="evidence" value="ECO:0007669"/>
    <property type="project" value="InterPro"/>
</dbReference>
<gene>
    <name evidence="7" type="primary">acu-15_1</name>
    <name evidence="7" type="ORF">A0J61_06070</name>
</gene>
<dbReference type="EMBL" id="LUGH01000349">
    <property type="protein sequence ID" value="OBZ85882.1"/>
    <property type="molecule type" value="Genomic_DNA"/>
</dbReference>
<comment type="subcellular location">
    <subcellularLocation>
        <location evidence="1">Nucleus</location>
    </subcellularLocation>
</comment>
<evidence type="ECO:0000259" key="6">
    <source>
        <dbReference type="PROSITE" id="PS50048"/>
    </source>
</evidence>
<dbReference type="SMART" id="SM00906">
    <property type="entry name" value="Fungal_trans"/>
    <property type="match status" value="1"/>
</dbReference>
<dbReference type="PROSITE" id="PS00463">
    <property type="entry name" value="ZN2_CY6_FUNGAL_1"/>
    <property type="match status" value="1"/>
</dbReference>
<sequence>MSQAEQNDQSKRKRLTTACNVCRRKKIKCDGIQPTCGKCAKFNLECTYTTVVKKRGPRQGHIDSLEKRLRKMEEIITSKNPDIDSSPPSQTPLPLNPPQTIVTPTLLPLPLPESSGPMNATNSIPDGSSATNELAPDQMNSWPPIEVIDHLLPIFVKHLDLFSPIVETDKIVQSIRNKTCNLFLLLAVLSLASRFSDRHDLVTCPRWLSGEKFSGQARKMLMDVTETPCIEHLQGLLVLLLHEYGCARGPRVWRYIGMAIRMALELNLHKELILEQEITTMSLDTWFWHETRRKVLWRAFAEDKVISGTTGRPQMLDAADISTFLPIWHTSIDLNTVDTLYQQSLDRTQLVRYITMRDPHTRQATGFHVSFVDLSIPTNLPYFFQVGLESRLIEQMAIMGKICNLINRGYITYNSSSATAKIDEDMIKIERLNTELDSWYERLPFSLRNTPANLDQFRHKNSSDASQFIVMHVLHNGLVVLLNRLLLALPDIPKLKSTSPFTQEAVHRSIDRCRAAADNVAVMIKDLSSKFDIAPPLSAYFVYVAATVMVSNIFSDDPALTKKSETALNEFYRYLGILKPNWAMADKLLFLIQDLYAVHQKAYSTYELRQNQTENTRSMPRLSIGRLLSLNSLPAIENNYPNGSNWPNRESTLPVLNDTPAFSLLSNRSNPNVSSFDTWLQEQQLLQRKQ</sequence>
<dbReference type="GO" id="GO:0005634">
    <property type="term" value="C:nucleus"/>
    <property type="evidence" value="ECO:0007669"/>
    <property type="project" value="UniProtKB-SubCell"/>
</dbReference>
<feature type="domain" description="Zn(2)-C6 fungal-type" evidence="6">
    <location>
        <begin position="18"/>
        <end position="48"/>
    </location>
</feature>
<evidence type="ECO:0000256" key="1">
    <source>
        <dbReference type="ARBA" id="ARBA00004123"/>
    </source>
</evidence>
<name>A0A1C7N9S6_9FUNG</name>
<reference evidence="7 8" key="1">
    <citation type="submission" date="2016-03" db="EMBL/GenBank/DDBJ databases">
        <title>Choanephora cucurbitarum.</title>
        <authorList>
            <person name="Min B."/>
            <person name="Park H."/>
            <person name="Park J.-H."/>
            <person name="Shin H.-D."/>
            <person name="Choi I.-G."/>
        </authorList>
    </citation>
    <scope>NUCLEOTIDE SEQUENCE [LARGE SCALE GENOMIC DNA]</scope>
    <source>
        <strain evidence="7 8">KUS-F28377</strain>
    </source>
</reference>
<comment type="caution">
    <text evidence="7">The sequence shown here is derived from an EMBL/GenBank/DDBJ whole genome shotgun (WGS) entry which is preliminary data.</text>
</comment>
<keyword evidence="8" id="KW-1185">Reference proteome</keyword>
<dbReference type="Gene3D" id="4.10.240.10">
    <property type="entry name" value="Zn(2)-C6 fungal-type DNA-binding domain"/>
    <property type="match status" value="1"/>
</dbReference>
<dbReference type="PROSITE" id="PS50048">
    <property type="entry name" value="ZN2_CY6_FUNGAL_2"/>
    <property type="match status" value="1"/>
</dbReference>
<dbReference type="InterPro" id="IPR007219">
    <property type="entry name" value="XnlR_reg_dom"/>
</dbReference>
<dbReference type="InterPro" id="IPR050815">
    <property type="entry name" value="TF_fung"/>
</dbReference>